<reference evidence="3 4" key="1">
    <citation type="journal article" date="2013" name="Proc. Natl. Acad. Sci. U.S.A.">
        <title>Fine-scale variation in meiotic recombination in Mimulus inferred from population shotgun sequencing.</title>
        <authorList>
            <person name="Hellsten U."/>
            <person name="Wright K.M."/>
            <person name="Jenkins J."/>
            <person name="Shu S."/>
            <person name="Yuan Y."/>
            <person name="Wessler S.R."/>
            <person name="Schmutz J."/>
            <person name="Willis J.H."/>
            <person name="Rokhsar D.S."/>
        </authorList>
    </citation>
    <scope>NUCLEOTIDE SEQUENCE [LARGE SCALE GENOMIC DNA]</scope>
    <source>
        <strain evidence="4">cv. DUN x IM62</strain>
    </source>
</reference>
<dbReference type="PhylomeDB" id="A0A022RT84"/>
<dbReference type="PANTHER" id="PTHR33726:SF3">
    <property type="entry name" value="TRANSMEMBRANE PROTEIN"/>
    <property type="match status" value="1"/>
</dbReference>
<dbReference type="Proteomes" id="UP000030748">
    <property type="component" value="Unassembled WGS sequence"/>
</dbReference>
<dbReference type="EMBL" id="KI630264">
    <property type="protein sequence ID" value="EYU43274.1"/>
    <property type="molecule type" value="Genomic_DNA"/>
</dbReference>
<feature type="compositionally biased region" description="Gly residues" evidence="1">
    <location>
        <begin position="23"/>
        <end position="33"/>
    </location>
</feature>
<dbReference type="eggNOG" id="ENOG502SCF6">
    <property type="taxonomic scope" value="Eukaryota"/>
</dbReference>
<keyword evidence="2" id="KW-0812">Transmembrane</keyword>
<evidence type="ECO:0000256" key="1">
    <source>
        <dbReference type="SAM" id="MobiDB-lite"/>
    </source>
</evidence>
<keyword evidence="2" id="KW-0472">Membrane</keyword>
<name>A0A022RT84_ERYGU</name>
<sequence>MEKKQSSAFSFLFKRLSNKKSSGDGGGGGGGGAWRWRRKSSRSDGFRWKKKFNLYHWIVDSLLFRIVSVLEAVVLVSRLCFFFLCCGCHF</sequence>
<accession>A0A022RT84</accession>
<feature type="region of interest" description="Disordered" evidence="1">
    <location>
        <begin position="17"/>
        <end position="43"/>
    </location>
</feature>
<evidence type="ECO:0000313" key="3">
    <source>
        <dbReference type="EMBL" id="EYU43274.1"/>
    </source>
</evidence>
<evidence type="ECO:0000313" key="4">
    <source>
        <dbReference type="Proteomes" id="UP000030748"/>
    </source>
</evidence>
<keyword evidence="4" id="KW-1185">Reference proteome</keyword>
<dbReference type="STRING" id="4155.A0A022RT84"/>
<keyword evidence="2" id="KW-1133">Transmembrane helix</keyword>
<dbReference type="AlphaFoldDB" id="A0A022RT84"/>
<gene>
    <name evidence="3" type="ORF">MIMGU_mgv1a020303mg</name>
</gene>
<protein>
    <submittedName>
        <fullName evidence="3">Uncharacterized protein</fullName>
    </submittedName>
</protein>
<proteinExistence type="predicted"/>
<dbReference type="PANTHER" id="PTHR33726">
    <property type="entry name" value="TRANSMEMBRANE PROTEIN"/>
    <property type="match status" value="1"/>
</dbReference>
<organism evidence="3 4">
    <name type="scientific">Erythranthe guttata</name>
    <name type="common">Yellow monkey flower</name>
    <name type="synonym">Mimulus guttatus</name>
    <dbReference type="NCBI Taxonomy" id="4155"/>
    <lineage>
        <taxon>Eukaryota</taxon>
        <taxon>Viridiplantae</taxon>
        <taxon>Streptophyta</taxon>
        <taxon>Embryophyta</taxon>
        <taxon>Tracheophyta</taxon>
        <taxon>Spermatophyta</taxon>
        <taxon>Magnoliopsida</taxon>
        <taxon>eudicotyledons</taxon>
        <taxon>Gunneridae</taxon>
        <taxon>Pentapetalae</taxon>
        <taxon>asterids</taxon>
        <taxon>lamiids</taxon>
        <taxon>Lamiales</taxon>
        <taxon>Phrymaceae</taxon>
        <taxon>Erythranthe</taxon>
    </lineage>
</organism>
<evidence type="ECO:0000256" key="2">
    <source>
        <dbReference type="SAM" id="Phobius"/>
    </source>
</evidence>
<feature type="transmembrane region" description="Helical" evidence="2">
    <location>
        <begin position="57"/>
        <end position="84"/>
    </location>
</feature>